<comment type="caution">
    <text evidence="1">The sequence shown here is derived from an EMBL/GenBank/DDBJ whole genome shotgun (WGS) entry which is preliminary data.</text>
</comment>
<sequence>MFNPYDEFPHAISKGRIEVIGDFKFKKERYKSEKIIKGFMDTPTTSEQLKYHQMSSEYDRNLYVPYDLPINDNDYFKYEGKIFGIVGEPVDQGGQHEIKLIRLKEAPYG</sequence>
<dbReference type="RefSeq" id="WP_049394911.1">
    <property type="nucleotide sequence ID" value="NZ_CAJCGC010000004.1"/>
</dbReference>
<dbReference type="Proteomes" id="UP001269271">
    <property type="component" value="Unassembled WGS sequence"/>
</dbReference>
<dbReference type="NCBIfam" id="TIGR01563">
    <property type="entry name" value="gp16_SPP1"/>
    <property type="match status" value="1"/>
</dbReference>
<dbReference type="EMBL" id="JAVSOO010000018">
    <property type="protein sequence ID" value="MDT4286950.1"/>
    <property type="molecule type" value="Genomic_DNA"/>
</dbReference>
<gene>
    <name evidence="1" type="ORF">RO950_07940</name>
</gene>
<proteinExistence type="predicted"/>
<dbReference type="InterPro" id="IPR038666">
    <property type="entry name" value="SSP1_head-tail_sf"/>
</dbReference>
<dbReference type="Gene3D" id="2.40.10.270">
    <property type="entry name" value="Bacteriophage SPP1 head-tail adaptor protein"/>
    <property type="match status" value="1"/>
</dbReference>
<evidence type="ECO:0000313" key="1">
    <source>
        <dbReference type="EMBL" id="MDT4286950.1"/>
    </source>
</evidence>
<reference evidence="1 2" key="1">
    <citation type="submission" date="2023-08" db="EMBL/GenBank/DDBJ databases">
        <title>Genomic surveillance of Staphylococcus haemolyticus neonatal outbreak in southern France.</title>
        <authorList>
            <person name="Magnan C."/>
            <person name="Morsli M."/>
            <person name="Thiery B."/>
            <person name="Salipante F."/>
            <person name="Attar J."/>
            <person name="Massimo D.M."/>
            <person name="Ory J."/>
            <person name="Pantel A."/>
            <person name="Lavigne J.-P."/>
        </authorList>
    </citation>
    <scope>NUCLEOTIDE SEQUENCE [LARGE SCALE GENOMIC DNA]</scope>
    <source>
        <strain evidence="1 2">NSH026</strain>
    </source>
</reference>
<protein>
    <submittedName>
        <fullName evidence="1">Phage head closure protein</fullName>
    </submittedName>
</protein>
<evidence type="ECO:0000313" key="2">
    <source>
        <dbReference type="Proteomes" id="UP001269271"/>
    </source>
</evidence>
<accession>A0ABU3IHC0</accession>
<dbReference type="InterPro" id="IPR008767">
    <property type="entry name" value="Phage_SPP1_head-tail_adaptor"/>
</dbReference>
<organism evidence="1 2">
    <name type="scientific">Staphylococcus haemolyticus</name>
    <dbReference type="NCBI Taxonomy" id="1283"/>
    <lineage>
        <taxon>Bacteria</taxon>
        <taxon>Bacillati</taxon>
        <taxon>Bacillota</taxon>
        <taxon>Bacilli</taxon>
        <taxon>Bacillales</taxon>
        <taxon>Staphylococcaceae</taxon>
        <taxon>Staphylococcus</taxon>
    </lineage>
</organism>
<name>A0ABU3IHC0_STAHA</name>
<keyword evidence="2" id="KW-1185">Reference proteome</keyword>